<dbReference type="Pfam" id="PF07813">
    <property type="entry name" value="LTXXQ"/>
    <property type="match status" value="1"/>
</dbReference>
<name>A0A0W0YYH6_9GAMM</name>
<organism evidence="6 7">
    <name type="scientific">Legionella shakespearei DSM 23087</name>
    <dbReference type="NCBI Taxonomy" id="1122169"/>
    <lineage>
        <taxon>Bacteria</taxon>
        <taxon>Pseudomonadati</taxon>
        <taxon>Pseudomonadota</taxon>
        <taxon>Gammaproteobacteria</taxon>
        <taxon>Legionellales</taxon>
        <taxon>Legionellaceae</taxon>
        <taxon>Legionella</taxon>
    </lineage>
</organism>
<dbReference type="OrthoDB" id="5648654at2"/>
<dbReference type="PATRIC" id="fig|1122169.6.peg.1397"/>
<accession>A0A0W0YYH6</accession>
<dbReference type="RefSeq" id="WP_018577288.1">
    <property type="nucleotide sequence ID" value="NZ_KB892398.1"/>
</dbReference>
<protein>
    <submittedName>
        <fullName evidence="6">Envelope stress induced periplasmic protein</fullName>
    </submittedName>
</protein>
<dbReference type="GO" id="GO:0030288">
    <property type="term" value="C:outer membrane-bounded periplasmic space"/>
    <property type="evidence" value="ECO:0007669"/>
    <property type="project" value="TreeGrafter"/>
</dbReference>
<evidence type="ECO:0000256" key="4">
    <source>
        <dbReference type="ARBA" id="ARBA00022764"/>
    </source>
</evidence>
<dbReference type="InterPro" id="IPR012899">
    <property type="entry name" value="LTXXQ"/>
</dbReference>
<dbReference type="eggNOG" id="COG3678">
    <property type="taxonomic scope" value="Bacteria"/>
</dbReference>
<evidence type="ECO:0000256" key="1">
    <source>
        <dbReference type="ARBA" id="ARBA00004418"/>
    </source>
</evidence>
<dbReference type="PANTHER" id="PTHR38102:SF1">
    <property type="entry name" value="PERIPLASMIC CHAPERONE SPY"/>
    <property type="match status" value="1"/>
</dbReference>
<evidence type="ECO:0000256" key="2">
    <source>
        <dbReference type="ARBA" id="ARBA00008441"/>
    </source>
</evidence>
<dbReference type="CDD" id="cd09916">
    <property type="entry name" value="CpxP_like"/>
    <property type="match status" value="1"/>
</dbReference>
<evidence type="ECO:0000256" key="3">
    <source>
        <dbReference type="ARBA" id="ARBA00022729"/>
    </source>
</evidence>
<keyword evidence="7" id="KW-1185">Reference proteome</keyword>
<evidence type="ECO:0000313" key="7">
    <source>
        <dbReference type="Proteomes" id="UP000054600"/>
    </source>
</evidence>
<feature type="chain" id="PRO_5006918158" evidence="5">
    <location>
        <begin position="24"/>
        <end position="142"/>
    </location>
</feature>
<feature type="signal peptide" evidence="5">
    <location>
        <begin position="1"/>
        <end position="23"/>
    </location>
</feature>
<dbReference type="EMBL" id="LNYW01000034">
    <property type="protein sequence ID" value="KTD61962.1"/>
    <property type="molecule type" value="Genomic_DNA"/>
</dbReference>
<evidence type="ECO:0000256" key="5">
    <source>
        <dbReference type="SAM" id="SignalP"/>
    </source>
</evidence>
<dbReference type="AlphaFoldDB" id="A0A0W0YYH6"/>
<dbReference type="Gene3D" id="1.20.120.1490">
    <property type="match status" value="1"/>
</dbReference>
<proteinExistence type="inferred from homology"/>
<dbReference type="GO" id="GO:0051082">
    <property type="term" value="F:unfolded protein binding"/>
    <property type="evidence" value="ECO:0007669"/>
    <property type="project" value="TreeGrafter"/>
</dbReference>
<comment type="similarity">
    <text evidence="2">Belongs to the CpxP/Spy family.</text>
</comment>
<dbReference type="PANTHER" id="PTHR38102">
    <property type="entry name" value="PERIPLASMIC CHAPERONE SPY"/>
    <property type="match status" value="1"/>
</dbReference>
<dbReference type="Proteomes" id="UP000054600">
    <property type="component" value="Unassembled WGS sequence"/>
</dbReference>
<dbReference type="InterPro" id="IPR052211">
    <property type="entry name" value="Cpx_auxiliary_protein"/>
</dbReference>
<reference evidence="6 7" key="1">
    <citation type="submission" date="2015-11" db="EMBL/GenBank/DDBJ databases">
        <title>Genomic analysis of 38 Legionella species identifies large and diverse effector repertoires.</title>
        <authorList>
            <person name="Burstein D."/>
            <person name="Amaro F."/>
            <person name="Zusman T."/>
            <person name="Lifshitz Z."/>
            <person name="Cohen O."/>
            <person name="Gilbert J.A."/>
            <person name="Pupko T."/>
            <person name="Shuman H.A."/>
            <person name="Segal G."/>
        </authorList>
    </citation>
    <scope>NUCLEOTIDE SEQUENCE [LARGE SCALE GENOMIC DNA]</scope>
    <source>
        <strain evidence="6 7">ATCC 49655</strain>
    </source>
</reference>
<comment type="subcellular location">
    <subcellularLocation>
        <location evidence="1">Periplasm</location>
    </subcellularLocation>
</comment>
<dbReference type="STRING" id="1122169.Lsha_1211"/>
<keyword evidence="4" id="KW-0574">Periplasm</keyword>
<dbReference type="PIRSF" id="PIRSF034445">
    <property type="entry name" value="CpxP_Spy"/>
    <property type="match status" value="1"/>
</dbReference>
<gene>
    <name evidence="6" type="primary">spy</name>
    <name evidence="6" type="ORF">Lsha_1211</name>
</gene>
<sequence>MSKKIIWLSALLLSLFVVQPTVACSVSNSKHCHCNDHKKLSKALNLTADQKAKIKAIRAQAKSGFKANYKQLHDLRVQINALAQTDTVDETKLDSLINQRNKIRAAMIKSQVMMQHQIYMLLTAQQKQQYLEIKKQQAAKHS</sequence>
<comment type="caution">
    <text evidence="6">The sequence shown here is derived from an EMBL/GenBank/DDBJ whole genome shotgun (WGS) entry which is preliminary data.</text>
</comment>
<evidence type="ECO:0000313" key="6">
    <source>
        <dbReference type="EMBL" id="KTD61962.1"/>
    </source>
</evidence>
<keyword evidence="3 5" id="KW-0732">Signal</keyword>